<dbReference type="Gene3D" id="3.90.176.10">
    <property type="entry name" value="Toxin ADP-ribosyltransferase, Chain A, domain 1"/>
    <property type="match status" value="1"/>
</dbReference>
<dbReference type="GO" id="GO:0016779">
    <property type="term" value="F:nucleotidyltransferase activity"/>
    <property type="evidence" value="ECO:0007669"/>
    <property type="project" value="UniProtKB-KW"/>
</dbReference>
<dbReference type="EC" id="2.4.2.31" evidence="9"/>
<dbReference type="GO" id="GO:0106274">
    <property type="term" value="F:NAD+-protein-arginine ADP-ribosyltransferase activity"/>
    <property type="evidence" value="ECO:0007669"/>
    <property type="project" value="UniProtKB-EC"/>
</dbReference>
<name>A0A819B8X9_9BILA</name>
<feature type="repeat" description="TPR" evidence="8">
    <location>
        <begin position="805"/>
        <end position="838"/>
    </location>
</feature>
<evidence type="ECO:0000256" key="3">
    <source>
        <dbReference type="ARBA" id="ARBA00022679"/>
    </source>
</evidence>
<protein>
    <recommendedName>
        <fullName evidence="9">NAD(P)(+)--arginine ADP-ribosyltransferase</fullName>
        <ecNumber evidence="9">2.4.2.31</ecNumber>
    </recommendedName>
    <alternativeName>
        <fullName evidence="9">Mono(ADP-ribosyl)transferase</fullName>
    </alternativeName>
</protein>
<keyword evidence="5" id="KW-0677">Repeat</keyword>
<dbReference type="Proteomes" id="UP000663844">
    <property type="component" value="Unassembled WGS sequence"/>
</dbReference>
<keyword evidence="3 9" id="KW-0808">Transferase</keyword>
<feature type="repeat" description="TPR" evidence="8">
    <location>
        <begin position="511"/>
        <end position="544"/>
    </location>
</feature>
<feature type="repeat" description="TPR" evidence="8">
    <location>
        <begin position="553"/>
        <end position="586"/>
    </location>
</feature>
<evidence type="ECO:0000313" key="11">
    <source>
        <dbReference type="Proteomes" id="UP000663844"/>
    </source>
</evidence>
<dbReference type="InterPro" id="IPR011990">
    <property type="entry name" value="TPR-like_helical_dom_sf"/>
</dbReference>
<comment type="caution">
    <text evidence="10">The sequence shown here is derived from an EMBL/GenBank/DDBJ whole genome shotgun (WGS) entry which is preliminary data.</text>
</comment>
<organism evidence="10 11">
    <name type="scientific">Adineta steineri</name>
    <dbReference type="NCBI Taxonomy" id="433720"/>
    <lineage>
        <taxon>Eukaryota</taxon>
        <taxon>Metazoa</taxon>
        <taxon>Spiralia</taxon>
        <taxon>Gnathifera</taxon>
        <taxon>Rotifera</taxon>
        <taxon>Eurotatoria</taxon>
        <taxon>Bdelloidea</taxon>
        <taxon>Adinetida</taxon>
        <taxon>Adinetidae</taxon>
        <taxon>Adineta</taxon>
    </lineage>
</organism>
<feature type="repeat" description="TPR" evidence="8">
    <location>
        <begin position="763"/>
        <end position="796"/>
    </location>
</feature>
<dbReference type="EMBL" id="CAJOAZ010001276">
    <property type="protein sequence ID" value="CAF3792809.1"/>
    <property type="molecule type" value="Genomic_DNA"/>
</dbReference>
<dbReference type="PROSITE" id="PS50293">
    <property type="entry name" value="TPR_REGION"/>
    <property type="match status" value="6"/>
</dbReference>
<comment type="catalytic activity">
    <reaction evidence="7 9">
        <text>L-arginyl-[protein] + NAD(+) = N(omega)-(ADP-D-ribosyl)-L-arginyl-[protein] + nicotinamide + H(+)</text>
        <dbReference type="Rhea" id="RHEA:19149"/>
        <dbReference type="Rhea" id="RHEA-COMP:10532"/>
        <dbReference type="Rhea" id="RHEA-COMP:15087"/>
        <dbReference type="ChEBI" id="CHEBI:15378"/>
        <dbReference type="ChEBI" id="CHEBI:17154"/>
        <dbReference type="ChEBI" id="CHEBI:29965"/>
        <dbReference type="ChEBI" id="CHEBI:57540"/>
        <dbReference type="ChEBI" id="CHEBI:142554"/>
        <dbReference type="EC" id="2.4.2.31"/>
    </reaction>
</comment>
<dbReference type="InterPro" id="IPR019734">
    <property type="entry name" value="TPR_rpt"/>
</dbReference>
<dbReference type="PROSITE" id="PS50005">
    <property type="entry name" value="TPR"/>
    <property type="match status" value="9"/>
</dbReference>
<evidence type="ECO:0000256" key="2">
    <source>
        <dbReference type="ARBA" id="ARBA00022676"/>
    </source>
</evidence>
<keyword evidence="9" id="KW-0520">NAD</keyword>
<evidence type="ECO:0000256" key="7">
    <source>
        <dbReference type="ARBA" id="ARBA00047597"/>
    </source>
</evidence>
<dbReference type="SUPFAM" id="SSF56399">
    <property type="entry name" value="ADP-ribosylation"/>
    <property type="match status" value="1"/>
</dbReference>
<evidence type="ECO:0000256" key="4">
    <source>
        <dbReference type="ARBA" id="ARBA00022695"/>
    </source>
</evidence>
<dbReference type="AlphaFoldDB" id="A0A819B8X9"/>
<keyword evidence="9" id="KW-0521">NADP</keyword>
<evidence type="ECO:0000313" key="10">
    <source>
        <dbReference type="EMBL" id="CAF3792809.1"/>
    </source>
</evidence>
<dbReference type="PANTHER" id="PTHR45641:SF1">
    <property type="entry name" value="AAA+ ATPASE DOMAIN-CONTAINING PROTEIN"/>
    <property type="match status" value="1"/>
</dbReference>
<keyword evidence="4" id="KW-0548">Nucleotidyltransferase</keyword>
<feature type="repeat" description="TPR" evidence="8">
    <location>
        <begin position="469"/>
        <end position="502"/>
    </location>
</feature>
<feature type="repeat" description="TPR" evidence="8">
    <location>
        <begin position="637"/>
        <end position="670"/>
    </location>
</feature>
<dbReference type="SUPFAM" id="SSF48452">
    <property type="entry name" value="TPR-like"/>
    <property type="match status" value="2"/>
</dbReference>
<feature type="repeat" description="TPR" evidence="8">
    <location>
        <begin position="679"/>
        <end position="712"/>
    </location>
</feature>
<keyword evidence="2 9" id="KW-0328">Glycosyltransferase</keyword>
<dbReference type="Pfam" id="PF13424">
    <property type="entry name" value="TPR_12"/>
    <property type="match status" value="4"/>
</dbReference>
<feature type="repeat" description="TPR" evidence="8">
    <location>
        <begin position="595"/>
        <end position="628"/>
    </location>
</feature>
<dbReference type="SMART" id="SM00028">
    <property type="entry name" value="TPR"/>
    <property type="match status" value="11"/>
</dbReference>
<dbReference type="Pfam" id="PF13374">
    <property type="entry name" value="TPR_10"/>
    <property type="match status" value="2"/>
</dbReference>
<proteinExistence type="inferred from homology"/>
<evidence type="ECO:0000256" key="9">
    <source>
        <dbReference type="RuleBase" id="RU361228"/>
    </source>
</evidence>
<dbReference type="Pfam" id="PF01129">
    <property type="entry name" value="ART"/>
    <property type="match status" value="1"/>
</dbReference>
<dbReference type="PRINTS" id="PR00381">
    <property type="entry name" value="KINESINLIGHT"/>
</dbReference>
<gene>
    <name evidence="10" type="ORF">OXD698_LOCUS17784</name>
</gene>
<evidence type="ECO:0000256" key="5">
    <source>
        <dbReference type="ARBA" id="ARBA00022737"/>
    </source>
</evidence>
<feature type="repeat" description="TPR" evidence="8">
    <location>
        <begin position="721"/>
        <end position="754"/>
    </location>
</feature>
<evidence type="ECO:0000256" key="6">
    <source>
        <dbReference type="ARBA" id="ARBA00022803"/>
    </source>
</evidence>
<evidence type="ECO:0000256" key="8">
    <source>
        <dbReference type="PROSITE-ProRule" id="PRU00339"/>
    </source>
</evidence>
<accession>A0A819B8X9</accession>
<reference evidence="10" key="1">
    <citation type="submission" date="2021-02" db="EMBL/GenBank/DDBJ databases">
        <authorList>
            <person name="Nowell W R."/>
        </authorList>
    </citation>
    <scope>NUCLEOTIDE SEQUENCE</scope>
</reference>
<keyword evidence="6 8" id="KW-0802">TPR repeat</keyword>
<evidence type="ECO:0000256" key="1">
    <source>
        <dbReference type="ARBA" id="ARBA00009558"/>
    </source>
</evidence>
<dbReference type="Gene3D" id="1.25.40.10">
    <property type="entry name" value="Tetratricopeptide repeat domain"/>
    <property type="match status" value="4"/>
</dbReference>
<dbReference type="InterPro" id="IPR000768">
    <property type="entry name" value="ART"/>
</dbReference>
<sequence>MTGSKSNQNATVPSNICQPRQRMTQNCLLLWVDTNIEQTEKHHENTLKQIQTITGDINAFTERDACMDFLTDAQEDITFFLTVKDTMSEQIMPLINDIPQLSSVYILNDIKILHEEWTKKWQKIKNVYTNTNDICQGLQLGIKQSHQDLIAMSFISATDMASTGNLNELEPTFMYTQLFKEILLDMKHGEQAVKDFITYCRDHDCVSTINLDRFQKEYNPQLAIWWYTFQSNIYSMLNCALRSMEDDTIINMGFFIHDLHQQIQQLHQQQVHTYRGGLMFFNNFLSTSTEQDMALGFAYSASENVDMVGILFIMSIDPCTESAPFASIKEESYFKHEEEILFSMHTVFRVCAIKQIENNKHLYQVELQLTSDDDQQLRVLTDRIREAGGGTGWQRFGNLLLKNGQFNKAEELYNVLLKQTSDEGEKALYYNQLGFIHWNQGDHKNATWYYEQGLKIWKKTVPLNHPELATSYNNIGGVYDKLGEYSKALSFYEKALEIRGNTLPSNHPALATSYNNIGYIYNQMREYSKALSFYEKALEIRQKTLPSNHPDFAQSYNNIGYAYENMGEYPNTLSFYKKALEIQQKSLPSNHPLLATSYCNIGSVYNDMGEHSKALLSHEKAREIREKTLDSNHPDFAQSYNNVDGVYENMGEYSKALSSRKKALEIREKTVPSNHPLLATSYNNIGAVYDKMGEYSEALSFYEKARKIYQKTLPPNHPSFATSYNNIGNVYYKMNNCSKAFLFCKKALEIHQRALSSNHPSLATSYSNIGVLYDKMGEYSEALSFHEEALEIRHITLSSNHPAVAQSYNNIGSVYYNMKDYSKALSYFECALAIWERALSTTHPHIKTVKQSIEFVKKKL</sequence>
<dbReference type="PANTHER" id="PTHR45641">
    <property type="entry name" value="TETRATRICOPEPTIDE REPEAT PROTEIN (AFU_ORTHOLOGUE AFUA_6G03870)"/>
    <property type="match status" value="1"/>
</dbReference>
<comment type="similarity">
    <text evidence="1 9">Belongs to the Arg-specific ADP-ribosyltransferase family.</text>
</comment>